<comment type="caution">
    <text evidence="8">The sequence shown here is derived from an EMBL/GenBank/DDBJ whole genome shotgun (WGS) entry which is preliminary data.</text>
</comment>
<dbReference type="Pfam" id="PF02801">
    <property type="entry name" value="Ketoacyl-synt_C"/>
    <property type="match status" value="1"/>
</dbReference>
<keyword evidence="4" id="KW-0597">Phosphoprotein</keyword>
<reference evidence="9" key="1">
    <citation type="journal article" date="2019" name="Int. J. Syst. Evol. Microbiol.">
        <title>The Global Catalogue of Microorganisms (GCM) 10K type strain sequencing project: providing services to taxonomists for standard genome sequencing and annotation.</title>
        <authorList>
            <consortium name="The Broad Institute Genomics Platform"/>
            <consortium name="The Broad Institute Genome Sequencing Center for Infectious Disease"/>
            <person name="Wu L."/>
            <person name="Ma J."/>
        </authorList>
    </citation>
    <scope>NUCLEOTIDE SEQUENCE [LARGE SCALE GENOMIC DNA]</scope>
    <source>
        <strain evidence="9">NBRC 15640</strain>
    </source>
</reference>
<dbReference type="CDD" id="cd00833">
    <property type="entry name" value="PKS"/>
    <property type="match status" value="1"/>
</dbReference>
<dbReference type="SUPFAM" id="SSF52151">
    <property type="entry name" value="FabD/lysophospholipase-like"/>
    <property type="match status" value="1"/>
</dbReference>
<dbReference type="Pfam" id="PF08659">
    <property type="entry name" value="KR"/>
    <property type="match status" value="1"/>
</dbReference>
<dbReference type="Pfam" id="PF22621">
    <property type="entry name" value="CurL-like_PKS_C"/>
    <property type="match status" value="1"/>
</dbReference>
<keyword evidence="3" id="KW-0596">Phosphopantetheine</keyword>
<dbReference type="PANTHER" id="PTHR43775">
    <property type="entry name" value="FATTY ACID SYNTHASE"/>
    <property type="match status" value="1"/>
</dbReference>
<dbReference type="Pfam" id="PF00550">
    <property type="entry name" value="PP-binding"/>
    <property type="match status" value="1"/>
</dbReference>
<dbReference type="InterPro" id="IPR018201">
    <property type="entry name" value="Ketoacyl_synth_AS"/>
</dbReference>
<dbReference type="Gene3D" id="1.10.1200.10">
    <property type="entry name" value="ACP-like"/>
    <property type="match status" value="1"/>
</dbReference>
<dbReference type="InterPro" id="IPR036736">
    <property type="entry name" value="ACP-like_sf"/>
</dbReference>
<dbReference type="InterPro" id="IPR009081">
    <property type="entry name" value="PP-bd_ACP"/>
</dbReference>
<dbReference type="Gene3D" id="3.40.366.10">
    <property type="entry name" value="Malonyl-Coenzyme A Acyl Carrier Protein, domain 2"/>
    <property type="match status" value="1"/>
</dbReference>
<dbReference type="Gene3D" id="3.40.50.720">
    <property type="entry name" value="NAD(P)-binding Rossmann-like Domain"/>
    <property type="match status" value="1"/>
</dbReference>
<dbReference type="InterPro" id="IPR016036">
    <property type="entry name" value="Malonyl_transacylase_ACP-bd"/>
</dbReference>
<dbReference type="InterPro" id="IPR014030">
    <property type="entry name" value="Ketoacyl_synth_N"/>
</dbReference>
<dbReference type="InterPro" id="IPR020806">
    <property type="entry name" value="PKS_PP-bd"/>
</dbReference>
<proteinExistence type="inferred from homology"/>
<dbReference type="InterPro" id="IPR013968">
    <property type="entry name" value="PKS_KR"/>
</dbReference>
<dbReference type="PROSITE" id="PS00606">
    <property type="entry name" value="KS3_1"/>
    <property type="match status" value="1"/>
</dbReference>
<dbReference type="SUPFAM" id="SSF51735">
    <property type="entry name" value="NAD(P)-binding Rossmann-fold domains"/>
    <property type="match status" value="1"/>
</dbReference>
<dbReference type="PANTHER" id="PTHR43775:SF37">
    <property type="entry name" value="SI:DKEY-61P9.11"/>
    <property type="match status" value="1"/>
</dbReference>
<evidence type="ECO:0000256" key="4">
    <source>
        <dbReference type="ARBA" id="ARBA00022553"/>
    </source>
</evidence>
<evidence type="ECO:0000256" key="2">
    <source>
        <dbReference type="ARBA" id="ARBA00006484"/>
    </source>
</evidence>
<dbReference type="SMART" id="SM00823">
    <property type="entry name" value="PKS_PP"/>
    <property type="match status" value="1"/>
</dbReference>
<accession>A0AAV5NVG3</accession>
<dbReference type="SMART" id="SM00822">
    <property type="entry name" value="PKS_KR"/>
    <property type="match status" value="1"/>
</dbReference>
<dbReference type="Gene3D" id="3.30.70.3290">
    <property type="match status" value="1"/>
</dbReference>
<comment type="pathway">
    <text evidence="1">Lipid metabolism; fatty acid biosynthesis.</text>
</comment>
<dbReference type="Pfam" id="PF00109">
    <property type="entry name" value="ketoacyl-synt"/>
    <property type="match status" value="1"/>
</dbReference>
<evidence type="ECO:0000256" key="1">
    <source>
        <dbReference type="ARBA" id="ARBA00005194"/>
    </source>
</evidence>
<evidence type="ECO:0000259" key="7">
    <source>
        <dbReference type="PROSITE" id="PS52004"/>
    </source>
</evidence>
<evidence type="ECO:0000313" key="9">
    <source>
        <dbReference type="Proteomes" id="UP001156690"/>
    </source>
</evidence>
<feature type="domain" description="Ketosynthase family 3 (KS3)" evidence="7">
    <location>
        <begin position="14"/>
        <end position="423"/>
    </location>
</feature>
<dbReference type="EMBL" id="BSNX01000056">
    <property type="protein sequence ID" value="GLQ74488.1"/>
    <property type="molecule type" value="Genomic_DNA"/>
</dbReference>
<dbReference type="GO" id="GO:0004312">
    <property type="term" value="F:fatty acid synthase activity"/>
    <property type="evidence" value="ECO:0007669"/>
    <property type="project" value="TreeGrafter"/>
</dbReference>
<comment type="similarity">
    <text evidence="2">Belongs to the short-chain dehydrogenases/reductases (SDR) family.</text>
</comment>
<dbReference type="Gene3D" id="3.40.47.10">
    <property type="match status" value="1"/>
</dbReference>
<dbReference type="InterPro" id="IPR006162">
    <property type="entry name" value="Ppantetheine_attach_site"/>
</dbReference>
<dbReference type="GO" id="GO:0071770">
    <property type="term" value="P:DIM/DIP cell wall layer assembly"/>
    <property type="evidence" value="ECO:0007669"/>
    <property type="project" value="TreeGrafter"/>
</dbReference>
<evidence type="ECO:0000256" key="5">
    <source>
        <dbReference type="ARBA" id="ARBA00022679"/>
    </source>
</evidence>
<sequence>MTNNVPNDNLSDNLDQIAIIGLSARFPGAKDVDVFWNMLESANDGLVRKTSENDVIKACFSMPERFAFDADFFGFSPNEAALMDPQHRVFLECAWHALENAGYGDRSSDDRTGVYAACGFNDYVLRHVGMRDFSDSAAEMFAMIIGNDKDYLATRVAHLLNLTGPAIVTQSACSSGLLCVHQATQALLQGEVNMALAGAASISVSLEDGYFPDSGGVMSPNATMSPFSQSANGIVGGNGAAVFVLKRLEDALADHDYIYATIAGSAANNDGAARAAFTAPSVSGQSDVLQEALDLSGVSSDNVTYIEAHGTGTPLGDPIETESIRRVYGNRNTHCHVGSVKGNVGHLNAAAGLAGLTKVIGVLERQVIPPTLRLKEYGENPELGMSGTHLSLTPTAVSGETHDFAALSSFGFGGTNVHQILARSPAQKAENQQNQDATIIPLSAKTDVALDTMRNELAEKLASTEYNLSDVSKSLLWGRTAFSERCAIIASDSEEAANKLKNQITVNKTGKSSEAVFVFPGQGTQFVGMGLNLYQNAPTFKATLDEAAEILISQGHEDIRPLIFDSDLNTLSSTENTQVALFAVEYASAQWLIGGGLNPVALLGHSIGEYVAATVAGIFSLKDALTLVAARGRLVASLPNAGMLAINASTEGVKAQLAPDLSLAVVNGANQVVVSGTESALEHFEETAHQQGWRFRRLSVSHGFHSHLLEPILGDFESLFNHISLNEPTIPVYSNLTGDLADPAKISTPQYWREHLRHTVLFADNLEAIERDYPNAQRLAVGPGNIPGALPLMLTAQSQTNDCLTAITQLWVNGAPIETLFNTGSEVWNKVPLPGYPFSKVEHCLPVSKGPASTESNCWTHVPQWHRVHEFKCDEARDTSLIWIDDDEKPLDIKNLSGQLNTLGKSHLVLSWNPNTENTLRQLAQELLPNDNIQSITLVTRNLASVHSEEAQCAEQSIALGILRSLPFEIAKVKAIWLDCNDAPNEQELIRAISASNRHERLQADSLGLRDGVLWRRQVTSLSLPNADAGGVITAGKTYIIVGGLGALGRSLARTIAPLGVHLVLVSRNISAELVDSPEQDADLAGIIAAGSTIRLHAANVDDVNAMTALASQLDQEGNKVGGIFNLAGRYVSQTVADTTDTDLGPNHHAKVQGTDALASAFEKHQPEFLAIFGSIITEVSGYGGSDYIASNLYCEMLAQQRSQIPMHVIAWDFWDQVGGLNDNDDLFTSNRKKAISVQKGLSSLWDVLSSGISHAIVTPNSLDLLLQEASDSSTERLTNADAEPSASKESIKIASDQPVLVQFSQLLFTEILGQTEVDPADDFILLGGDSITAVRLLSRLRKITKADIGQADFMSARTPKELADLLTSYPNMERIARTYIKVQTMSSEKRNALQKRL</sequence>
<dbReference type="SMART" id="SM00825">
    <property type="entry name" value="PKS_KS"/>
    <property type="match status" value="1"/>
</dbReference>
<name>A0AAV5NVG3_9VIBR</name>
<keyword evidence="5" id="KW-0808">Transferase</keyword>
<feature type="domain" description="Carrier" evidence="6">
    <location>
        <begin position="1296"/>
        <end position="1371"/>
    </location>
</feature>
<keyword evidence="9" id="KW-1185">Reference proteome</keyword>
<dbReference type="SUPFAM" id="SSF47336">
    <property type="entry name" value="ACP-like"/>
    <property type="match status" value="1"/>
</dbReference>
<organism evidence="8 9">
    <name type="scientific">Vibrio penaeicida</name>
    <dbReference type="NCBI Taxonomy" id="104609"/>
    <lineage>
        <taxon>Bacteria</taxon>
        <taxon>Pseudomonadati</taxon>
        <taxon>Pseudomonadota</taxon>
        <taxon>Gammaproteobacteria</taxon>
        <taxon>Vibrionales</taxon>
        <taxon>Vibrionaceae</taxon>
        <taxon>Vibrio</taxon>
    </lineage>
</organism>
<dbReference type="SMART" id="SM00827">
    <property type="entry name" value="PKS_AT"/>
    <property type="match status" value="1"/>
</dbReference>
<dbReference type="GO" id="GO:0004315">
    <property type="term" value="F:3-oxoacyl-[acyl-carrier-protein] synthase activity"/>
    <property type="evidence" value="ECO:0007669"/>
    <property type="project" value="InterPro"/>
</dbReference>
<evidence type="ECO:0000313" key="8">
    <source>
        <dbReference type="EMBL" id="GLQ74488.1"/>
    </source>
</evidence>
<dbReference type="GO" id="GO:0031177">
    <property type="term" value="F:phosphopantetheine binding"/>
    <property type="evidence" value="ECO:0007669"/>
    <property type="project" value="InterPro"/>
</dbReference>
<dbReference type="GO" id="GO:0006633">
    <property type="term" value="P:fatty acid biosynthetic process"/>
    <property type="evidence" value="ECO:0007669"/>
    <property type="project" value="InterPro"/>
</dbReference>
<dbReference type="InterPro" id="IPR036291">
    <property type="entry name" value="NAD(P)-bd_dom_sf"/>
</dbReference>
<dbReference type="InterPro" id="IPR014043">
    <property type="entry name" value="Acyl_transferase_dom"/>
</dbReference>
<dbReference type="SUPFAM" id="SSF55048">
    <property type="entry name" value="Probable ACP-binding domain of malonyl-CoA ACP transacylase"/>
    <property type="match status" value="1"/>
</dbReference>
<evidence type="ECO:0000259" key="6">
    <source>
        <dbReference type="PROSITE" id="PS50075"/>
    </source>
</evidence>
<dbReference type="PROSITE" id="PS52004">
    <property type="entry name" value="KS3_2"/>
    <property type="match status" value="1"/>
</dbReference>
<dbReference type="Pfam" id="PF00698">
    <property type="entry name" value="Acyl_transf_1"/>
    <property type="match status" value="1"/>
</dbReference>
<dbReference type="PROSITE" id="PS50075">
    <property type="entry name" value="CARRIER"/>
    <property type="match status" value="1"/>
</dbReference>
<dbReference type="InterPro" id="IPR057326">
    <property type="entry name" value="KR_dom"/>
</dbReference>
<dbReference type="PROSITE" id="PS00012">
    <property type="entry name" value="PHOSPHOPANTETHEINE"/>
    <property type="match status" value="1"/>
</dbReference>
<protein>
    <submittedName>
        <fullName evidence="8">Polyketide synthase</fullName>
    </submittedName>
</protein>
<dbReference type="GO" id="GO:0005886">
    <property type="term" value="C:plasma membrane"/>
    <property type="evidence" value="ECO:0007669"/>
    <property type="project" value="TreeGrafter"/>
</dbReference>
<dbReference type="InterPro" id="IPR016035">
    <property type="entry name" value="Acyl_Trfase/lysoPLipase"/>
</dbReference>
<gene>
    <name evidence="8" type="ORF">GCM10007932_38490</name>
</gene>
<dbReference type="InterPro" id="IPR020841">
    <property type="entry name" value="PKS_Beta-ketoAc_synthase_dom"/>
</dbReference>
<dbReference type="InterPro" id="IPR016039">
    <property type="entry name" value="Thiolase-like"/>
</dbReference>
<dbReference type="RefSeq" id="WP_126609903.1">
    <property type="nucleotide sequence ID" value="NZ_AP025144.1"/>
</dbReference>
<dbReference type="Proteomes" id="UP001156690">
    <property type="component" value="Unassembled WGS sequence"/>
</dbReference>
<dbReference type="GO" id="GO:0005737">
    <property type="term" value="C:cytoplasm"/>
    <property type="evidence" value="ECO:0007669"/>
    <property type="project" value="TreeGrafter"/>
</dbReference>
<dbReference type="InterPro" id="IPR014031">
    <property type="entry name" value="Ketoacyl_synth_C"/>
</dbReference>
<dbReference type="SUPFAM" id="SSF53901">
    <property type="entry name" value="Thiolase-like"/>
    <property type="match status" value="1"/>
</dbReference>
<dbReference type="InterPro" id="IPR050091">
    <property type="entry name" value="PKS_NRPS_Biosynth_Enz"/>
</dbReference>
<dbReference type="InterPro" id="IPR001227">
    <property type="entry name" value="Ac_transferase_dom_sf"/>
</dbReference>
<evidence type="ECO:0000256" key="3">
    <source>
        <dbReference type="ARBA" id="ARBA00022450"/>
    </source>
</evidence>